<keyword evidence="1" id="KW-0812">Transmembrane</keyword>
<dbReference type="RefSeq" id="WP_184404615.1">
    <property type="nucleotide sequence ID" value="NZ_JACHHJ010000003.1"/>
</dbReference>
<keyword evidence="3" id="KW-1185">Reference proteome</keyword>
<feature type="transmembrane region" description="Helical" evidence="1">
    <location>
        <begin position="80"/>
        <end position="101"/>
    </location>
</feature>
<keyword evidence="1" id="KW-1133">Transmembrane helix</keyword>
<dbReference type="AlphaFoldDB" id="A0A841PP91"/>
<accession>A0A841PP91</accession>
<feature type="transmembrane region" description="Helical" evidence="1">
    <location>
        <begin position="228"/>
        <end position="245"/>
    </location>
</feature>
<feature type="transmembrane region" description="Helical" evidence="1">
    <location>
        <begin position="204"/>
        <end position="222"/>
    </location>
</feature>
<protein>
    <recommendedName>
        <fullName evidence="4">Ammonia monooxygenase</fullName>
    </recommendedName>
</protein>
<gene>
    <name evidence="2" type="ORF">HNR44_002542</name>
</gene>
<dbReference type="GO" id="GO:0016020">
    <property type="term" value="C:membrane"/>
    <property type="evidence" value="ECO:0007669"/>
    <property type="project" value="InterPro"/>
</dbReference>
<sequence>MWIHKLLFLTVGLFVGGIFSLLGVPAGWLLGALLTGIFFGIFIRDYDFTGWPFQMVLALVGANIGILMERGLFQQLVQYLLPLLITLLFTLLAGLSFGILLSRWTDLDQRTAFFCTIPGGASEVIALSREYGADQRIVAAFHTARITMFVLMIPFGIGMIYGQGSTDPSAIPQLLPTGVQVSFFVIVILGAYLLNRFINFPGGILIYSIALGFILSEFIIHIGEVPGYISGIGQGLIGAMVGIRFERSTLVRLKSIGTASVKILGLYLLGSLVIAGIFFLLTPLSYFTSLLSTVPAGAAEMASTAFALQMEPTLVASLHIIRVVSIFLVLPFLLKWWINRTE</sequence>
<feature type="transmembrane region" description="Helical" evidence="1">
    <location>
        <begin position="266"/>
        <end position="287"/>
    </location>
</feature>
<feature type="transmembrane region" description="Helical" evidence="1">
    <location>
        <begin position="173"/>
        <end position="192"/>
    </location>
</feature>
<feature type="transmembrane region" description="Helical" evidence="1">
    <location>
        <begin position="51"/>
        <end position="68"/>
    </location>
</feature>
<reference evidence="2 3" key="1">
    <citation type="submission" date="2020-08" db="EMBL/GenBank/DDBJ databases">
        <title>Genomic Encyclopedia of Type Strains, Phase IV (KMG-IV): sequencing the most valuable type-strain genomes for metagenomic binning, comparative biology and taxonomic classification.</title>
        <authorList>
            <person name="Goeker M."/>
        </authorList>
    </citation>
    <scope>NUCLEOTIDE SEQUENCE [LARGE SCALE GENOMIC DNA]</scope>
    <source>
        <strain evidence="2 3">DSM 21769</strain>
    </source>
</reference>
<dbReference type="PIRSF" id="PIRSF038991">
    <property type="entry name" value="Protein_AbrB"/>
    <property type="match status" value="1"/>
</dbReference>
<dbReference type="InterPro" id="IPR007820">
    <property type="entry name" value="AbrB_fam"/>
</dbReference>
<comment type="caution">
    <text evidence="2">The sequence shown here is derived from an EMBL/GenBank/DDBJ whole genome shotgun (WGS) entry which is preliminary data.</text>
</comment>
<dbReference type="NCBIfam" id="TIGR03082">
    <property type="entry name" value="Gneg_AbrB_dup"/>
    <property type="match status" value="2"/>
</dbReference>
<feature type="transmembrane region" description="Helical" evidence="1">
    <location>
        <begin position="6"/>
        <end position="39"/>
    </location>
</feature>
<proteinExistence type="predicted"/>
<name>A0A841PP91_9BACL</name>
<organism evidence="2 3">
    <name type="scientific">Geomicrobium halophilum</name>
    <dbReference type="NCBI Taxonomy" id="549000"/>
    <lineage>
        <taxon>Bacteria</taxon>
        <taxon>Bacillati</taxon>
        <taxon>Bacillota</taxon>
        <taxon>Bacilli</taxon>
        <taxon>Bacillales</taxon>
        <taxon>Geomicrobium</taxon>
    </lineage>
</organism>
<dbReference type="PANTHER" id="PTHR38457:SF1">
    <property type="entry name" value="REGULATOR ABRB-RELATED"/>
    <property type="match status" value="1"/>
</dbReference>
<evidence type="ECO:0000313" key="2">
    <source>
        <dbReference type="EMBL" id="MBB6450559.1"/>
    </source>
</evidence>
<dbReference type="Pfam" id="PF05145">
    <property type="entry name" value="AbrB"/>
    <property type="match status" value="1"/>
</dbReference>
<dbReference type="Proteomes" id="UP000568839">
    <property type="component" value="Unassembled WGS sequence"/>
</dbReference>
<dbReference type="EMBL" id="JACHHJ010000003">
    <property type="protein sequence ID" value="MBB6450559.1"/>
    <property type="molecule type" value="Genomic_DNA"/>
</dbReference>
<feature type="transmembrane region" description="Helical" evidence="1">
    <location>
        <begin position="320"/>
        <end position="338"/>
    </location>
</feature>
<keyword evidence="1" id="KW-0472">Membrane</keyword>
<dbReference type="PANTHER" id="PTHR38457">
    <property type="entry name" value="REGULATOR ABRB-RELATED"/>
    <property type="match status" value="1"/>
</dbReference>
<dbReference type="InterPro" id="IPR017516">
    <property type="entry name" value="AbrB_dup"/>
</dbReference>
<evidence type="ECO:0000256" key="1">
    <source>
        <dbReference type="SAM" id="Phobius"/>
    </source>
</evidence>
<dbReference type="GO" id="GO:0010468">
    <property type="term" value="P:regulation of gene expression"/>
    <property type="evidence" value="ECO:0007669"/>
    <property type="project" value="InterPro"/>
</dbReference>
<evidence type="ECO:0000313" key="3">
    <source>
        <dbReference type="Proteomes" id="UP000568839"/>
    </source>
</evidence>
<feature type="transmembrane region" description="Helical" evidence="1">
    <location>
        <begin position="137"/>
        <end position="161"/>
    </location>
</feature>
<evidence type="ECO:0008006" key="4">
    <source>
        <dbReference type="Google" id="ProtNLM"/>
    </source>
</evidence>